<dbReference type="Proteomes" id="UP001465755">
    <property type="component" value="Unassembled WGS sequence"/>
</dbReference>
<evidence type="ECO:0000313" key="1">
    <source>
        <dbReference type="EMBL" id="KAK9786299.1"/>
    </source>
</evidence>
<proteinExistence type="predicted"/>
<sequence>MAVLLIALTVRAQKLSKVLQQGAQLGLSSRAGASSSCNGCISTLRVPATKQLAVGPISQKYAAARALANSWRDVRGFDNNCWQLQEEIANVAEAVSTLKSALPPPDRTAYAPPDQIVDNIMRQVEVVGHQHWGREQLSRGHLVMQHVQGPAGSGKTELLHQLLPQMKSRAAQADPASILKRMASAPLRSVFVSFTGAVESSSPLDECDLRPLKLGAYPWQLAHCLLATRLLCSGVFGMPALRQDPDKLSFATPVTVLFCLDEWQLVHERLVVEGLTPEQATDVCKEMVYSLADFNAAASGISLAKQHGIALVPVMAGTSLTAQVQELLLTRLDAEVHHLPPLSPQQARQLLRGRLLTSAPATAWAGHEETVDVLLASGELTALLENVGFNPRWVLDYVADALKTPSVVDELISLGPDGIRTEHREMGRLLSILEKQVEPRAQHHARSAIPAFGGFAALFRAMLLILTGTPVTLKQDLAPGGKTVEQVAEAGFLGVRRFKDSLWTYTLQMHGMLLRHIACELSSSFDQNGAYISSGIQLRSLIPPTQLNLNQHGEAMEDMVAARELAAALVAQYLNRTACTLGQVLPGARSNDPTILAIPVVQRAMRLRQSAQPLFTTKEFGLRTEQANAVIFPRGSAYHPCTAPSCPIDDPEALVLLDGPGGNCPEFDMRRCMQTLDGQPPLLLAYSIKRAQGRNLQSPATAKFLMPSLWHTALPDKSVNLSNQAGSVGIE</sequence>
<protein>
    <submittedName>
        <fullName evidence="1">Uncharacterized protein</fullName>
    </submittedName>
</protein>
<gene>
    <name evidence="1" type="ORF">WJX73_007707</name>
</gene>
<keyword evidence="2" id="KW-1185">Reference proteome</keyword>
<reference evidence="1 2" key="1">
    <citation type="journal article" date="2024" name="Nat. Commun.">
        <title>Phylogenomics reveals the evolutionary origins of lichenization in chlorophyte algae.</title>
        <authorList>
            <person name="Puginier C."/>
            <person name="Libourel C."/>
            <person name="Otte J."/>
            <person name="Skaloud P."/>
            <person name="Haon M."/>
            <person name="Grisel S."/>
            <person name="Petersen M."/>
            <person name="Berrin J.G."/>
            <person name="Delaux P.M."/>
            <person name="Dal Grande F."/>
            <person name="Keller J."/>
        </authorList>
    </citation>
    <scope>NUCLEOTIDE SEQUENCE [LARGE SCALE GENOMIC DNA]</scope>
    <source>
        <strain evidence="1 2">SAG 2036</strain>
    </source>
</reference>
<name>A0AAW1NGP9_9CHLO</name>
<comment type="caution">
    <text evidence="1">The sequence shown here is derived from an EMBL/GenBank/DDBJ whole genome shotgun (WGS) entry which is preliminary data.</text>
</comment>
<accession>A0AAW1NGP9</accession>
<dbReference type="InterPro" id="IPR027417">
    <property type="entry name" value="P-loop_NTPase"/>
</dbReference>
<dbReference type="SUPFAM" id="SSF52540">
    <property type="entry name" value="P-loop containing nucleoside triphosphate hydrolases"/>
    <property type="match status" value="1"/>
</dbReference>
<organism evidence="1 2">
    <name type="scientific">Symbiochloris irregularis</name>
    <dbReference type="NCBI Taxonomy" id="706552"/>
    <lineage>
        <taxon>Eukaryota</taxon>
        <taxon>Viridiplantae</taxon>
        <taxon>Chlorophyta</taxon>
        <taxon>core chlorophytes</taxon>
        <taxon>Trebouxiophyceae</taxon>
        <taxon>Trebouxiales</taxon>
        <taxon>Trebouxiaceae</taxon>
        <taxon>Symbiochloris</taxon>
    </lineage>
</organism>
<dbReference type="AlphaFoldDB" id="A0AAW1NGP9"/>
<dbReference type="EMBL" id="JALJOQ010000275">
    <property type="protein sequence ID" value="KAK9786299.1"/>
    <property type="molecule type" value="Genomic_DNA"/>
</dbReference>
<evidence type="ECO:0000313" key="2">
    <source>
        <dbReference type="Proteomes" id="UP001465755"/>
    </source>
</evidence>